<keyword evidence="3 6" id="KW-0963">Cytoplasm</keyword>
<dbReference type="HAMAP" id="MF_00050">
    <property type="entry name" value="EF_Ts"/>
    <property type="match status" value="1"/>
</dbReference>
<evidence type="ECO:0000256" key="3">
    <source>
        <dbReference type="ARBA" id="ARBA00022490"/>
    </source>
</evidence>
<dbReference type="GO" id="GO:0003746">
    <property type="term" value="F:translation elongation factor activity"/>
    <property type="evidence" value="ECO:0007669"/>
    <property type="project" value="UniProtKB-UniRule"/>
</dbReference>
<dbReference type="InterPro" id="IPR009060">
    <property type="entry name" value="UBA-like_sf"/>
</dbReference>
<sequence>MAEITAALVKELRETSGAGMMDCKKALSETGGDLEAAVDWLRKKGLAAAAKKAGRVAAEGLVAVAATGTRAAVVELNAETDFVARNDQFQSLAQGIAQVALGVDGDVDALKAAAFPGSGRTVVDEVTAAIASIGENMNLRRYQALSVSSGIVASYVHTAVKPGLGKIGVLVALESEGDVARLEEVGKQIAMHVAAANPQYLNKDLVDTAALDRERDVLADQARASGKSEDIISKMVDGRLRKFYEEVCLVEQIFVIDGETRISAVIANLAKELGKPVELKGFVRFALGEGVEKQESDFAAEVAAAAGHA</sequence>
<evidence type="ECO:0000256" key="6">
    <source>
        <dbReference type="HAMAP-Rule" id="MF_00050"/>
    </source>
</evidence>
<keyword evidence="4 6" id="KW-0251">Elongation factor</keyword>
<dbReference type="PANTHER" id="PTHR11741">
    <property type="entry name" value="ELONGATION FACTOR TS"/>
    <property type="match status" value="1"/>
</dbReference>
<proteinExistence type="inferred from homology"/>
<dbReference type="GO" id="GO:0005737">
    <property type="term" value="C:cytoplasm"/>
    <property type="evidence" value="ECO:0007669"/>
    <property type="project" value="UniProtKB-SubCell"/>
</dbReference>
<dbReference type="InterPro" id="IPR036402">
    <property type="entry name" value="EF-Ts_dimer_sf"/>
</dbReference>
<dbReference type="SUPFAM" id="SSF54713">
    <property type="entry name" value="Elongation factor Ts (EF-Ts), dimerisation domain"/>
    <property type="match status" value="2"/>
</dbReference>
<evidence type="ECO:0000256" key="1">
    <source>
        <dbReference type="ARBA" id="ARBA00005532"/>
    </source>
</evidence>
<dbReference type="STRING" id="1549855.AY555_07755"/>
<gene>
    <name evidence="6" type="primary">tsf</name>
    <name evidence="10" type="ORF">AY555_07755</name>
</gene>
<evidence type="ECO:0000313" key="11">
    <source>
        <dbReference type="Proteomes" id="UP000076066"/>
    </source>
</evidence>
<dbReference type="KEGG" id="hjo:AY555_07755"/>
<keyword evidence="11" id="KW-1185">Reference proteome</keyword>
<dbReference type="Gene3D" id="3.30.479.20">
    <property type="entry name" value="Elongation factor Ts, dimerisation domain"/>
    <property type="match status" value="2"/>
</dbReference>
<comment type="function">
    <text evidence="6 7">Associates with the EF-Tu.GDP complex and induces the exchange of GDP to GTP. It remains bound to the aminoacyl-tRNA.EF-Tu.GTP complex up to the GTP hydrolysis stage on the ribosome.</text>
</comment>
<feature type="region of interest" description="Involved in Mg(2+) ion dislocation from EF-Tu" evidence="6">
    <location>
        <begin position="80"/>
        <end position="83"/>
    </location>
</feature>
<dbReference type="PANTHER" id="PTHR11741:SF0">
    <property type="entry name" value="ELONGATION FACTOR TS, MITOCHONDRIAL"/>
    <property type="match status" value="1"/>
</dbReference>
<dbReference type="PROSITE" id="PS01126">
    <property type="entry name" value="EF_TS_1"/>
    <property type="match status" value="1"/>
</dbReference>
<protein>
    <recommendedName>
        <fullName evidence="2 6">Elongation factor Ts</fullName>
        <shortName evidence="6">EF-Ts</shortName>
    </recommendedName>
</protein>
<dbReference type="PROSITE" id="PS01127">
    <property type="entry name" value="EF_TS_2"/>
    <property type="match status" value="1"/>
</dbReference>
<dbReference type="NCBIfam" id="TIGR00116">
    <property type="entry name" value="tsf"/>
    <property type="match status" value="1"/>
</dbReference>
<dbReference type="EMBL" id="CP014525">
    <property type="protein sequence ID" value="AMW35088.1"/>
    <property type="molecule type" value="Genomic_DNA"/>
</dbReference>
<keyword evidence="5 6" id="KW-0648">Protein biosynthesis</keyword>
<evidence type="ECO:0000313" key="10">
    <source>
        <dbReference type="EMBL" id="AMW35088.1"/>
    </source>
</evidence>
<evidence type="ECO:0000256" key="5">
    <source>
        <dbReference type="ARBA" id="ARBA00022917"/>
    </source>
</evidence>
<accession>A0A143DG56</accession>
<dbReference type="InterPro" id="IPR018101">
    <property type="entry name" value="Transl_elong_Ts_CS"/>
</dbReference>
<dbReference type="FunFam" id="1.10.8.10:FF:000001">
    <property type="entry name" value="Elongation factor Ts"/>
    <property type="match status" value="1"/>
</dbReference>
<dbReference type="SUPFAM" id="SSF46934">
    <property type="entry name" value="UBA-like"/>
    <property type="match status" value="1"/>
</dbReference>
<dbReference type="FunFam" id="1.10.286.20:FF:000001">
    <property type="entry name" value="Elongation factor Ts"/>
    <property type="match status" value="1"/>
</dbReference>
<dbReference type="Gene3D" id="1.10.8.10">
    <property type="entry name" value="DNA helicase RuvA subunit, C-terminal domain"/>
    <property type="match status" value="1"/>
</dbReference>
<dbReference type="OrthoDB" id="9808348at2"/>
<comment type="similarity">
    <text evidence="1 6 7">Belongs to the EF-Ts family.</text>
</comment>
<dbReference type="RefSeq" id="WP_066135353.1">
    <property type="nucleotide sequence ID" value="NZ_CP014525.1"/>
</dbReference>
<organism evidence="10 11">
    <name type="scientific">Haematospirillum jordaniae</name>
    <dbReference type="NCBI Taxonomy" id="1549855"/>
    <lineage>
        <taxon>Bacteria</taxon>
        <taxon>Pseudomonadati</taxon>
        <taxon>Pseudomonadota</taxon>
        <taxon>Alphaproteobacteria</taxon>
        <taxon>Rhodospirillales</taxon>
        <taxon>Novispirillaceae</taxon>
        <taxon>Haematospirillum</taxon>
    </lineage>
</organism>
<name>A0A143DG56_9PROT</name>
<evidence type="ECO:0000256" key="7">
    <source>
        <dbReference type="RuleBase" id="RU000642"/>
    </source>
</evidence>
<dbReference type="GeneID" id="53317050"/>
<reference evidence="10 11" key="1">
    <citation type="submission" date="2016-02" db="EMBL/GenBank/DDBJ databases">
        <title>Complete Genome of H5569, the type strain of the newly described species Haematospirillium jordaniae.</title>
        <authorList>
            <person name="Nicholson A.C."/>
            <person name="Humrighouse B.W."/>
            <person name="Loparov V."/>
            <person name="McQuiston J.R."/>
        </authorList>
    </citation>
    <scope>NUCLEOTIDE SEQUENCE [LARGE SCALE GENOMIC DNA]</scope>
    <source>
        <strain evidence="10 11">H5569</strain>
    </source>
</reference>
<evidence type="ECO:0000256" key="8">
    <source>
        <dbReference type="RuleBase" id="RU000643"/>
    </source>
</evidence>
<comment type="subcellular location">
    <subcellularLocation>
        <location evidence="6 8">Cytoplasm</location>
    </subcellularLocation>
</comment>
<dbReference type="InterPro" id="IPR001816">
    <property type="entry name" value="Transl_elong_EFTs/EF1B"/>
</dbReference>
<dbReference type="CDD" id="cd14275">
    <property type="entry name" value="UBA_EF-Ts"/>
    <property type="match status" value="1"/>
</dbReference>
<dbReference type="Pfam" id="PF00889">
    <property type="entry name" value="EF_TS"/>
    <property type="match status" value="1"/>
</dbReference>
<evidence type="ECO:0000256" key="4">
    <source>
        <dbReference type="ARBA" id="ARBA00022768"/>
    </source>
</evidence>
<dbReference type="AlphaFoldDB" id="A0A143DG56"/>
<dbReference type="Proteomes" id="UP000076066">
    <property type="component" value="Chromosome"/>
</dbReference>
<evidence type="ECO:0000256" key="2">
    <source>
        <dbReference type="ARBA" id="ARBA00016956"/>
    </source>
</evidence>
<dbReference type="Gene3D" id="1.10.286.20">
    <property type="match status" value="1"/>
</dbReference>
<feature type="domain" description="Translation elongation factor EFTs/EF1B dimerisation" evidence="9">
    <location>
        <begin position="71"/>
        <end position="289"/>
    </location>
</feature>
<evidence type="ECO:0000259" key="9">
    <source>
        <dbReference type="Pfam" id="PF00889"/>
    </source>
</evidence>
<dbReference type="InterPro" id="IPR014039">
    <property type="entry name" value="Transl_elong_EFTs/EF1B_dimer"/>
</dbReference>